<dbReference type="RefSeq" id="XP_025367827.1">
    <property type="nucleotide sequence ID" value="XM_025516335.1"/>
</dbReference>
<feature type="compositionally biased region" description="Acidic residues" evidence="2">
    <location>
        <begin position="188"/>
        <end position="200"/>
    </location>
</feature>
<dbReference type="AlphaFoldDB" id="A0A316VSV6"/>
<dbReference type="EMBL" id="KZ819410">
    <property type="protein sequence ID" value="PWN40667.1"/>
    <property type="molecule type" value="Genomic_DNA"/>
</dbReference>
<proteinExistence type="predicted"/>
<feature type="region of interest" description="Disordered" evidence="2">
    <location>
        <begin position="236"/>
        <end position="311"/>
    </location>
</feature>
<feature type="region of interest" description="Disordered" evidence="2">
    <location>
        <begin position="328"/>
        <end position="348"/>
    </location>
</feature>
<dbReference type="InParanoid" id="A0A316VSV6"/>
<accession>A0A316VSV6</accession>
<feature type="compositionally biased region" description="Basic residues" evidence="2">
    <location>
        <begin position="286"/>
        <end position="301"/>
    </location>
</feature>
<evidence type="ECO:0000313" key="4">
    <source>
        <dbReference type="Proteomes" id="UP000245783"/>
    </source>
</evidence>
<dbReference type="Proteomes" id="UP000245783">
    <property type="component" value="Unassembled WGS sequence"/>
</dbReference>
<evidence type="ECO:0000256" key="2">
    <source>
        <dbReference type="SAM" id="MobiDB-lite"/>
    </source>
</evidence>
<keyword evidence="1" id="KW-0175">Coiled coil</keyword>
<feature type="compositionally biased region" description="Low complexity" evidence="2">
    <location>
        <begin position="173"/>
        <end position="183"/>
    </location>
</feature>
<organism evidence="3 4">
    <name type="scientific">Ceraceosorus guamensis</name>
    <dbReference type="NCBI Taxonomy" id="1522189"/>
    <lineage>
        <taxon>Eukaryota</taxon>
        <taxon>Fungi</taxon>
        <taxon>Dikarya</taxon>
        <taxon>Basidiomycota</taxon>
        <taxon>Ustilaginomycotina</taxon>
        <taxon>Exobasidiomycetes</taxon>
        <taxon>Ceraceosorales</taxon>
        <taxon>Ceraceosoraceae</taxon>
        <taxon>Ceraceosorus</taxon>
    </lineage>
</organism>
<feature type="compositionally biased region" description="Basic and acidic residues" evidence="2">
    <location>
        <begin position="116"/>
        <end position="129"/>
    </location>
</feature>
<feature type="coiled-coil region" evidence="1">
    <location>
        <begin position="449"/>
        <end position="479"/>
    </location>
</feature>
<feature type="compositionally biased region" description="Polar residues" evidence="2">
    <location>
        <begin position="255"/>
        <end position="266"/>
    </location>
</feature>
<reference evidence="3 4" key="1">
    <citation type="journal article" date="2018" name="Mol. Biol. Evol.">
        <title>Broad Genomic Sampling Reveals a Smut Pathogenic Ancestry of the Fungal Clade Ustilaginomycotina.</title>
        <authorList>
            <person name="Kijpornyongpan T."/>
            <person name="Mondo S.J."/>
            <person name="Barry K."/>
            <person name="Sandor L."/>
            <person name="Lee J."/>
            <person name="Lipzen A."/>
            <person name="Pangilinan J."/>
            <person name="LaButti K."/>
            <person name="Hainaut M."/>
            <person name="Henrissat B."/>
            <person name="Grigoriev I.V."/>
            <person name="Spatafora J.W."/>
            <person name="Aime M.C."/>
        </authorList>
    </citation>
    <scope>NUCLEOTIDE SEQUENCE [LARGE SCALE GENOMIC DNA]</scope>
    <source>
        <strain evidence="3 4">MCA 4658</strain>
    </source>
</reference>
<dbReference type="GeneID" id="37038205"/>
<dbReference type="OrthoDB" id="2553968at2759"/>
<name>A0A316VSV6_9BASI</name>
<sequence length="491" mass="52768">MSQQAGPSGSAAHRFQERRQERMRGAGTQRVEQRPFTFSKGPRASTRAATAARSSTAQQASSSPSARDAVQTPRRADAGAPQAPLRSAMRGGREKAATARPSVALAGAAEQSMEDGEVHGTRRTIEGADRTGGAPRRSSVNFIQSALKGRSQGLAASASQPNARAPTTSTPFRGRVSSSTASSRSREDDEASVPSDEDDLLGGPATASFTADDQMPYIASPELDAHVDSPGVSAAARVMEARKRKRQASPGTVRKVQSQLSFSKAATRSAAHAKGTSAGKVGTKGGRARGRPPKSSKARAPSRKELEAEDLDSSLTAADLTLASARGQLAGVSSSQSEPTAAERRAMKKKLRSVVRLALGSSKSKGGSAPTDVDVLWSIVERHLRDATDAQPQAPIAKALKTIRRSARTLFATLSERAMERSTLLRQLSTARRRKRILRKEVFDQRTELLETRREVDRLDKEERKVKEEAQRTERLKKYLADLRAASKEWT</sequence>
<protein>
    <submittedName>
        <fullName evidence="3">Uncharacterized protein</fullName>
    </submittedName>
</protein>
<feature type="compositionally biased region" description="Basic and acidic residues" evidence="2">
    <location>
        <begin position="14"/>
        <end position="24"/>
    </location>
</feature>
<evidence type="ECO:0000256" key="1">
    <source>
        <dbReference type="SAM" id="Coils"/>
    </source>
</evidence>
<gene>
    <name evidence="3" type="ORF">IE81DRAFT_349029</name>
</gene>
<evidence type="ECO:0000313" key="3">
    <source>
        <dbReference type="EMBL" id="PWN40667.1"/>
    </source>
</evidence>
<feature type="compositionally biased region" description="Low complexity" evidence="2">
    <location>
        <begin position="42"/>
        <end position="67"/>
    </location>
</feature>
<feature type="region of interest" description="Disordered" evidence="2">
    <location>
        <begin position="1"/>
        <end position="214"/>
    </location>
</feature>
<feature type="compositionally biased region" description="Polar residues" evidence="2">
    <location>
        <begin position="157"/>
        <end position="171"/>
    </location>
</feature>
<keyword evidence="4" id="KW-1185">Reference proteome</keyword>